<reference evidence="3 4" key="1">
    <citation type="journal article" date="2017" name="Curr. Biol.">
        <title>Genome architecture and evolution of a unichromosomal asexual nematode.</title>
        <authorList>
            <person name="Fradin H."/>
            <person name="Zegar C."/>
            <person name="Gutwein M."/>
            <person name="Lucas J."/>
            <person name="Kovtun M."/>
            <person name="Corcoran D."/>
            <person name="Baugh L.R."/>
            <person name="Kiontke K."/>
            <person name="Gunsalus K."/>
            <person name="Fitch D.H."/>
            <person name="Piano F."/>
        </authorList>
    </citation>
    <scope>NUCLEOTIDE SEQUENCE [LARGE SCALE GENOMIC DNA]</scope>
    <source>
        <strain evidence="3">PF1309</strain>
    </source>
</reference>
<dbReference type="Gene3D" id="3.10.20.90">
    <property type="entry name" value="Phosphatidylinositol 3-kinase Catalytic Subunit, Chain A, domain 1"/>
    <property type="match status" value="1"/>
</dbReference>
<sequence>MCAKTFEYNEKTRLKRLICRENEGPIISKERTGKEPKPKKEKKPKSNHSIQSVPLEDFSPEVQVTKSPENRGTVGTHQSLEQLVAQLRANQEKVLNAQKLQEVPNLNEPPQQLNIARIQELSMKTPNILSSPMEGIHQQSPQAPVKSPKKKSRKPPPSYDTSNQPTPNFSVSAQNSINDTTNQGTMNSFNKRKKTMQLKVIVYNKVRKFAGHTIQVVVKDNATVADLKKAIQNETHVPMEIQCIQFAATILPNDKKLTDLGMRSGYIVYSVPTYVEVPNMPNL</sequence>
<proteinExistence type="predicted"/>
<dbReference type="AlphaFoldDB" id="A0A2A2KQH0"/>
<evidence type="ECO:0000256" key="1">
    <source>
        <dbReference type="SAM" id="MobiDB-lite"/>
    </source>
</evidence>
<name>A0A2A2KQH0_9BILA</name>
<dbReference type="InterPro" id="IPR029071">
    <property type="entry name" value="Ubiquitin-like_domsf"/>
</dbReference>
<comment type="caution">
    <text evidence="3">The sequence shown here is derived from an EMBL/GenBank/DDBJ whole genome shotgun (WGS) entry which is preliminary data.</text>
</comment>
<dbReference type="EMBL" id="LIAE01007930">
    <property type="protein sequence ID" value="PAV76194.1"/>
    <property type="molecule type" value="Genomic_DNA"/>
</dbReference>
<evidence type="ECO:0000259" key="2">
    <source>
        <dbReference type="PROSITE" id="PS50053"/>
    </source>
</evidence>
<evidence type="ECO:0000313" key="4">
    <source>
        <dbReference type="Proteomes" id="UP000218231"/>
    </source>
</evidence>
<feature type="compositionally biased region" description="Basic and acidic residues" evidence="1">
    <location>
        <begin position="20"/>
        <end position="38"/>
    </location>
</feature>
<dbReference type="PROSITE" id="PS50053">
    <property type="entry name" value="UBIQUITIN_2"/>
    <property type="match status" value="1"/>
</dbReference>
<gene>
    <name evidence="3" type="ORF">WR25_18689</name>
</gene>
<dbReference type="STRING" id="2018661.A0A2A2KQH0"/>
<organism evidence="3 4">
    <name type="scientific">Diploscapter pachys</name>
    <dbReference type="NCBI Taxonomy" id="2018661"/>
    <lineage>
        <taxon>Eukaryota</taxon>
        <taxon>Metazoa</taxon>
        <taxon>Ecdysozoa</taxon>
        <taxon>Nematoda</taxon>
        <taxon>Chromadorea</taxon>
        <taxon>Rhabditida</taxon>
        <taxon>Rhabditina</taxon>
        <taxon>Rhabditomorpha</taxon>
        <taxon>Rhabditoidea</taxon>
        <taxon>Rhabditidae</taxon>
        <taxon>Diploscapter</taxon>
    </lineage>
</organism>
<feature type="compositionally biased region" description="Polar residues" evidence="1">
    <location>
        <begin position="159"/>
        <end position="187"/>
    </location>
</feature>
<dbReference type="Proteomes" id="UP000218231">
    <property type="component" value="Unassembled WGS sequence"/>
</dbReference>
<protein>
    <recommendedName>
        <fullName evidence="2">Ubiquitin-like domain-containing protein</fullName>
    </recommendedName>
</protein>
<evidence type="ECO:0000313" key="3">
    <source>
        <dbReference type="EMBL" id="PAV76194.1"/>
    </source>
</evidence>
<feature type="domain" description="Ubiquitin-like" evidence="2">
    <location>
        <begin position="196"/>
        <end position="269"/>
    </location>
</feature>
<dbReference type="Pfam" id="PF00240">
    <property type="entry name" value="ubiquitin"/>
    <property type="match status" value="1"/>
</dbReference>
<dbReference type="CDD" id="cd17039">
    <property type="entry name" value="Ubl_ubiquitin_like"/>
    <property type="match status" value="1"/>
</dbReference>
<dbReference type="SUPFAM" id="SSF54236">
    <property type="entry name" value="Ubiquitin-like"/>
    <property type="match status" value="1"/>
</dbReference>
<dbReference type="SMART" id="SM00213">
    <property type="entry name" value="UBQ"/>
    <property type="match status" value="1"/>
</dbReference>
<dbReference type="OrthoDB" id="267397at2759"/>
<accession>A0A2A2KQH0</accession>
<feature type="region of interest" description="Disordered" evidence="1">
    <location>
        <begin position="128"/>
        <end position="187"/>
    </location>
</feature>
<feature type="region of interest" description="Disordered" evidence="1">
    <location>
        <begin position="20"/>
        <end position="75"/>
    </location>
</feature>
<keyword evidence="4" id="KW-1185">Reference proteome</keyword>
<dbReference type="InterPro" id="IPR000626">
    <property type="entry name" value="Ubiquitin-like_dom"/>
</dbReference>